<dbReference type="Pfam" id="PF20426">
    <property type="entry name" value="NBCH_WD40"/>
    <property type="match status" value="1"/>
</dbReference>
<dbReference type="GO" id="GO:0008104">
    <property type="term" value="P:intracellular protein localization"/>
    <property type="evidence" value="ECO:0007669"/>
    <property type="project" value="TreeGrafter"/>
</dbReference>
<feature type="region of interest" description="Disordered" evidence="4">
    <location>
        <begin position="743"/>
        <end position="766"/>
    </location>
</feature>
<feature type="domain" description="BEACH" evidence="5">
    <location>
        <begin position="352"/>
        <end position="646"/>
    </location>
</feature>
<dbReference type="Pfam" id="PF14844">
    <property type="entry name" value="PH_BEACH"/>
    <property type="match status" value="1"/>
</dbReference>
<evidence type="ECO:0000256" key="1">
    <source>
        <dbReference type="ARBA" id="ARBA00022574"/>
    </source>
</evidence>
<dbReference type="PROSITE" id="PS51783">
    <property type="entry name" value="PH_BEACH"/>
    <property type="match status" value="1"/>
</dbReference>
<dbReference type="PROSITE" id="PS50294">
    <property type="entry name" value="WD_REPEATS_REGION"/>
    <property type="match status" value="1"/>
</dbReference>
<evidence type="ECO:0000256" key="4">
    <source>
        <dbReference type="SAM" id="MobiDB-lite"/>
    </source>
</evidence>
<organism evidence="7">
    <name type="scientific">Grammatophora oceanica</name>
    <dbReference type="NCBI Taxonomy" id="210454"/>
    <lineage>
        <taxon>Eukaryota</taxon>
        <taxon>Sar</taxon>
        <taxon>Stramenopiles</taxon>
        <taxon>Ochrophyta</taxon>
        <taxon>Bacillariophyta</taxon>
        <taxon>Fragilariophyceae</taxon>
        <taxon>Fragilariophycidae</taxon>
        <taxon>Rhabdonematales</taxon>
        <taxon>Grammatophoraceae</taxon>
        <taxon>Grammatophora</taxon>
    </lineage>
</organism>
<dbReference type="PANTHER" id="PTHR13743:SF112">
    <property type="entry name" value="BEACH DOMAIN-CONTAINING PROTEIN"/>
    <property type="match status" value="1"/>
</dbReference>
<feature type="repeat" description="WD" evidence="3">
    <location>
        <begin position="897"/>
        <end position="938"/>
    </location>
</feature>
<proteinExistence type="predicted"/>
<keyword evidence="1 3" id="KW-0853">WD repeat</keyword>
<keyword evidence="2" id="KW-0677">Repeat</keyword>
<feature type="region of interest" description="Disordered" evidence="4">
    <location>
        <begin position="177"/>
        <end position="201"/>
    </location>
</feature>
<dbReference type="InterPro" id="IPR050865">
    <property type="entry name" value="BEACH_Domain"/>
</dbReference>
<dbReference type="GO" id="GO:0005829">
    <property type="term" value="C:cytosol"/>
    <property type="evidence" value="ECO:0007669"/>
    <property type="project" value="TreeGrafter"/>
</dbReference>
<evidence type="ECO:0000256" key="2">
    <source>
        <dbReference type="ARBA" id="ARBA00022737"/>
    </source>
</evidence>
<dbReference type="SUPFAM" id="SSF50729">
    <property type="entry name" value="PH domain-like"/>
    <property type="match status" value="1"/>
</dbReference>
<dbReference type="CDD" id="cd06071">
    <property type="entry name" value="Beach"/>
    <property type="match status" value="1"/>
</dbReference>
<dbReference type="GO" id="GO:0016020">
    <property type="term" value="C:membrane"/>
    <property type="evidence" value="ECO:0007669"/>
    <property type="project" value="TreeGrafter"/>
</dbReference>
<name>A0A7S1UNE3_9STRA</name>
<dbReference type="InterPro" id="IPR036372">
    <property type="entry name" value="BEACH_dom_sf"/>
</dbReference>
<dbReference type="SMART" id="SM00320">
    <property type="entry name" value="WD40"/>
    <property type="match status" value="3"/>
</dbReference>
<feature type="domain" description="BEACH-type PH" evidence="6">
    <location>
        <begin position="228"/>
        <end position="338"/>
    </location>
</feature>
<dbReference type="Pfam" id="PF02138">
    <property type="entry name" value="Beach"/>
    <property type="match status" value="1"/>
</dbReference>
<evidence type="ECO:0000256" key="3">
    <source>
        <dbReference type="PROSITE-ProRule" id="PRU00221"/>
    </source>
</evidence>
<dbReference type="InterPro" id="IPR036322">
    <property type="entry name" value="WD40_repeat_dom_sf"/>
</dbReference>
<dbReference type="InterPro" id="IPR011993">
    <property type="entry name" value="PH-like_dom_sf"/>
</dbReference>
<evidence type="ECO:0000259" key="6">
    <source>
        <dbReference type="PROSITE" id="PS51783"/>
    </source>
</evidence>
<dbReference type="FunFam" id="1.10.1540.10:FF:000001">
    <property type="entry name" value="neurobeachin isoform X1"/>
    <property type="match status" value="1"/>
</dbReference>
<dbReference type="Gene3D" id="1.10.1540.10">
    <property type="entry name" value="BEACH domain"/>
    <property type="match status" value="1"/>
</dbReference>
<accession>A0A7S1UNE3</accession>
<evidence type="ECO:0000259" key="5">
    <source>
        <dbReference type="PROSITE" id="PS50197"/>
    </source>
</evidence>
<dbReference type="InterPro" id="IPR001680">
    <property type="entry name" value="WD40_rpt"/>
</dbReference>
<dbReference type="SMART" id="SM01026">
    <property type="entry name" value="Beach"/>
    <property type="match status" value="1"/>
</dbReference>
<feature type="repeat" description="WD" evidence="3">
    <location>
        <begin position="830"/>
        <end position="861"/>
    </location>
</feature>
<sequence length="1081" mass="121298">MIGTDFDHALDSSFNVYCEDQRKWAETDAVRDVEYDGDLRFKQLSTKHKTAIAETKTALSLRATNALNRWHAVERSTIDLWNSEQCHWVLPATTDRLNRRILLTRNFEYNDHAKASYELMLGLERERANREREERREKKARAKELWDVVKRNSNAFSPQDSSDLDTAMGDESLPPEELLSVEDQHETSEAGSKSSDDMMSQDSVDGIELVEEAKADEDGWAKMFIWSDTETVVARFDKVMMVTLQAITEGKILLTTHGLYFRQTGNVINVMTKETDQKEKQGDYHDQRWRLSRLTEVHGRRFMLRAQAIELFFSDSHELFLNFSDGARDRDRFYAKIRNSCQVPMLWSPKSLNPRVVFKKSKLSNLWKKGIISNFEYLMQINKMAGRTFNDITQYPVFPWVLADYTSESIDLSDSRVYRDLTKPVGALNESRLAGLIERYNDLVAFGFSEKEKFLYGSHYSSPGVVLHYLIRQEPFTTMAIELQSGRFDCPDRLFFDIAGCWRSCNTSTSDVKELVPELFTCPEVFVNTNGFPLGQTQDERSIENVALPPWAKGSAHEFVRIHRLALESDYVSEHLNHWIDLVFGYKQRGAEAEAAHNVFHYLSYEGAVDLDKITDEVDRNATESHIQNFGQTPSQLLTKEAHPSKYPGHARWSPLIHNEEVTEHLRYHTPSNQVGGKKKGTVKGAAVSIHVLSDFVIVVYANMSVGTYKFSTSRSGSKSPFSFKLDKHKGFCRKELSSSRNAIKRGSAAPSEMESNKSHLSVGSHSFGITIGGEARESIRRKAQQSRLTSAKDSLSTAELHASIVSCGYWDDTVKVHSVDGLKLTCSDTGGHRGPVRCLALGDDGALMVTGGNDATCRVWVVDHPDMAVALSDGYVKTALGEALDREKQLICCHILWGHVAPITCVSLSSDLDVVVSGSLDGAVCVHTVRRGTYVRTIRPLNRTNAINAARKITLHGTGDFCVAMEDHTLHSYTVNDVHLASTDAGEALNDMLITSFGSVLVTGGELGWIVCRSVRDLLVLSVLDLSRQGPIRCLSTTPDDLNPTPQYLFVGSDDGTVTIVDEDPQSAERSETVDFNGRN</sequence>
<reference evidence="7" key="1">
    <citation type="submission" date="2021-01" db="EMBL/GenBank/DDBJ databases">
        <authorList>
            <person name="Corre E."/>
            <person name="Pelletier E."/>
            <person name="Niang G."/>
            <person name="Scheremetjew M."/>
            <person name="Finn R."/>
            <person name="Kale V."/>
            <person name="Holt S."/>
            <person name="Cochrane G."/>
            <person name="Meng A."/>
            <person name="Brown T."/>
            <person name="Cohen L."/>
        </authorList>
    </citation>
    <scope>NUCLEOTIDE SEQUENCE</scope>
    <source>
        <strain evidence="7">CCMP 410</strain>
    </source>
</reference>
<dbReference type="PROSITE" id="PS50197">
    <property type="entry name" value="BEACH"/>
    <property type="match status" value="1"/>
</dbReference>
<dbReference type="AlphaFoldDB" id="A0A7S1UNE3"/>
<evidence type="ECO:0000313" key="7">
    <source>
        <dbReference type="EMBL" id="CAD9271387.1"/>
    </source>
</evidence>
<dbReference type="GO" id="GO:0019901">
    <property type="term" value="F:protein kinase binding"/>
    <property type="evidence" value="ECO:0007669"/>
    <property type="project" value="TreeGrafter"/>
</dbReference>
<dbReference type="Gene3D" id="2.130.10.10">
    <property type="entry name" value="YVTN repeat-like/Quinoprotein amine dehydrogenase"/>
    <property type="match status" value="2"/>
</dbReference>
<dbReference type="InterPro" id="IPR015943">
    <property type="entry name" value="WD40/YVTN_repeat-like_dom_sf"/>
</dbReference>
<gene>
    <name evidence="7" type="ORF">GOCE00092_LOCUS292</name>
</gene>
<dbReference type="PROSITE" id="PS50082">
    <property type="entry name" value="WD_REPEATS_2"/>
    <property type="match status" value="2"/>
</dbReference>
<dbReference type="SUPFAM" id="SSF81837">
    <property type="entry name" value="BEACH domain"/>
    <property type="match status" value="1"/>
</dbReference>
<dbReference type="InterPro" id="IPR046851">
    <property type="entry name" value="NBCH_WD40"/>
</dbReference>
<dbReference type="EMBL" id="HBGK01000559">
    <property type="protein sequence ID" value="CAD9271387.1"/>
    <property type="molecule type" value="Transcribed_RNA"/>
</dbReference>
<dbReference type="Gene3D" id="2.30.29.30">
    <property type="entry name" value="Pleckstrin-homology domain (PH domain)/Phosphotyrosine-binding domain (PTB)"/>
    <property type="match status" value="1"/>
</dbReference>
<evidence type="ECO:0008006" key="8">
    <source>
        <dbReference type="Google" id="ProtNLM"/>
    </source>
</evidence>
<dbReference type="InterPro" id="IPR023362">
    <property type="entry name" value="PH-BEACH_dom"/>
</dbReference>
<dbReference type="InterPro" id="IPR000409">
    <property type="entry name" value="BEACH_dom"/>
</dbReference>
<dbReference type="SUPFAM" id="SSF50978">
    <property type="entry name" value="WD40 repeat-like"/>
    <property type="match status" value="1"/>
</dbReference>
<dbReference type="PANTHER" id="PTHR13743">
    <property type="entry name" value="BEIGE/BEACH-RELATED"/>
    <property type="match status" value="1"/>
</dbReference>
<protein>
    <recommendedName>
        <fullName evidence="8">BEACH domain-containing protein</fullName>
    </recommendedName>
</protein>